<gene>
    <name evidence="1" type="ORF">HWI92_19885</name>
</gene>
<dbReference type="Proteomes" id="UP000612680">
    <property type="component" value="Chromosome"/>
</dbReference>
<accession>A0ABX7IB20</accession>
<dbReference type="RefSeq" id="WP_204658537.1">
    <property type="nucleotide sequence ID" value="NZ_CP056775.1"/>
</dbReference>
<dbReference type="SUPFAM" id="SSF55486">
    <property type="entry name" value="Metalloproteases ('zincins'), catalytic domain"/>
    <property type="match status" value="1"/>
</dbReference>
<proteinExistence type="predicted"/>
<reference evidence="1 2" key="1">
    <citation type="submission" date="2020-06" db="EMBL/GenBank/DDBJ databases">
        <title>Dyadobacter sandarakinus sp. nov., isolated from the soil of the Arctic Yellow River Station.</title>
        <authorList>
            <person name="Zhang Y."/>
            <person name="Peng F."/>
        </authorList>
    </citation>
    <scope>NUCLEOTIDE SEQUENCE [LARGE SCALE GENOMIC DNA]</scope>
    <source>
        <strain evidence="1 2">Q3-56</strain>
    </source>
</reference>
<protein>
    <submittedName>
        <fullName evidence="1">Uncharacterized protein</fullName>
    </submittedName>
</protein>
<evidence type="ECO:0000313" key="1">
    <source>
        <dbReference type="EMBL" id="QRR03008.1"/>
    </source>
</evidence>
<dbReference type="EMBL" id="CP056775">
    <property type="protein sequence ID" value="QRR03008.1"/>
    <property type="molecule type" value="Genomic_DNA"/>
</dbReference>
<keyword evidence="2" id="KW-1185">Reference proteome</keyword>
<sequence length="305" mass="35028">MTYHIFLKSRNWDSVLLPLDDHQLDLTFQFRVFLEKIEPTEKRVVLDLVCDGQGHVTEIGTWHKYHIDPWAPGQWEDFERKFRNTVITFWDKQFELVPNQPWLPTRTGLAAATINCGIAVEIVKTSPQQSHVKCEVFNTRAMPKTMRSAVAVDLVPKIALLNRTDVDMDVLHWEPHIFRREPNLTKVNGEPHAVDYFRSVLAHEFGHVLELPHVRGTGNIAGDYGSEDIAYADTIMGMGSRMISKYAEPWLKRLEMHLVRRVPQDPSVRFTARVSRTQLDTHWDHGRLIHVGGALSIPADAFGRP</sequence>
<organism evidence="1 2">
    <name type="scientific">Dyadobacter sandarakinus</name>
    <dbReference type="NCBI Taxonomy" id="2747268"/>
    <lineage>
        <taxon>Bacteria</taxon>
        <taxon>Pseudomonadati</taxon>
        <taxon>Bacteroidota</taxon>
        <taxon>Cytophagia</taxon>
        <taxon>Cytophagales</taxon>
        <taxon>Spirosomataceae</taxon>
        <taxon>Dyadobacter</taxon>
    </lineage>
</organism>
<evidence type="ECO:0000313" key="2">
    <source>
        <dbReference type="Proteomes" id="UP000612680"/>
    </source>
</evidence>
<name>A0ABX7IB20_9BACT</name>